<dbReference type="EMBL" id="JACEMT010000038">
    <property type="protein sequence ID" value="MBA4501672.1"/>
    <property type="molecule type" value="Genomic_DNA"/>
</dbReference>
<evidence type="ECO:0000313" key="6">
    <source>
        <dbReference type="Proteomes" id="UP000538931"/>
    </source>
</evidence>
<dbReference type="Pfam" id="PF13193">
    <property type="entry name" value="AMP-binding_C"/>
    <property type="match status" value="1"/>
</dbReference>
<dbReference type="InterPro" id="IPR000873">
    <property type="entry name" value="AMP-dep_synth/lig_dom"/>
</dbReference>
<dbReference type="GO" id="GO:0006631">
    <property type="term" value="P:fatty acid metabolic process"/>
    <property type="evidence" value="ECO:0007669"/>
    <property type="project" value="TreeGrafter"/>
</dbReference>
<evidence type="ECO:0000259" key="4">
    <source>
        <dbReference type="Pfam" id="PF13193"/>
    </source>
</evidence>
<dbReference type="InterPro" id="IPR042099">
    <property type="entry name" value="ANL_N_sf"/>
</dbReference>
<keyword evidence="2" id="KW-0436">Ligase</keyword>
<sequence length="508" mass="55999">MNVANYLAVNARQHPERAAIYVGDDRVHTYASLDTKARHLGRLLLEQEGLAPGDRVALFLPNSAEYIELLCAIWYAGLVAVPINHKLTLPEVEYILSNCDARLLFAEDVPPNSLPESVRILSPCLSGRDLSQALPGHRFRDSRDAAWIFYTSGTTGKPKGATLSHLNLTTMATSYLLGVDNVSREHKLVHFAPMSHGSGLYIIPFLMAGAANLIPAPAKFTPEHFIHTVNAHDQLSMFLAPTMIRRILDYLGTHKAHLAVNHLSTIVYGGGPMYAKDLNEALDVFGYRLAQIYGQGESPMTITCLNREQHRSLNRYLQSEAETGAPLLSAGQPHAQVEVAIRAPSGELLGAGQTGEVCVRGDSVMSGYWGNEEASGNALVDGWLLTGDVGHLDENDHLYLTDRLKDVIISGGTNIYPREVEEVLLSCPGVQEVSVVGERHPDWGEIVVAFIVAEEALSATELDRFCLDHMARFKRPKQYHFLSELPKNAYGKILKTELRDRLQNLNPQ</sequence>
<organism evidence="5 6">
    <name type="scientific">Marinobacterium marinum</name>
    <dbReference type="NCBI Taxonomy" id="2756129"/>
    <lineage>
        <taxon>Bacteria</taxon>
        <taxon>Pseudomonadati</taxon>
        <taxon>Pseudomonadota</taxon>
        <taxon>Gammaproteobacteria</taxon>
        <taxon>Oceanospirillales</taxon>
        <taxon>Oceanospirillaceae</taxon>
        <taxon>Marinobacterium</taxon>
    </lineage>
</organism>
<evidence type="ECO:0000256" key="2">
    <source>
        <dbReference type="ARBA" id="ARBA00022598"/>
    </source>
</evidence>
<reference evidence="5 6" key="1">
    <citation type="submission" date="2020-07" db="EMBL/GenBank/DDBJ databases">
        <title>Bacterium isolated from marien macroalgae.</title>
        <authorList>
            <person name="Zhu K."/>
            <person name="Lu D."/>
            <person name="Du Z."/>
        </authorList>
    </citation>
    <scope>NUCLEOTIDE SEQUENCE [LARGE SCALE GENOMIC DNA]</scope>
    <source>
        <strain evidence="5 6">3-1745</strain>
    </source>
</reference>
<dbReference type="Pfam" id="PF00501">
    <property type="entry name" value="AMP-binding"/>
    <property type="match status" value="1"/>
</dbReference>
<dbReference type="GO" id="GO:0031956">
    <property type="term" value="F:medium-chain fatty acid-CoA ligase activity"/>
    <property type="evidence" value="ECO:0007669"/>
    <property type="project" value="TreeGrafter"/>
</dbReference>
<dbReference type="Proteomes" id="UP000538931">
    <property type="component" value="Unassembled WGS sequence"/>
</dbReference>
<dbReference type="InterPro" id="IPR025110">
    <property type="entry name" value="AMP-bd_C"/>
</dbReference>
<dbReference type="Gene3D" id="3.30.300.30">
    <property type="match status" value="1"/>
</dbReference>
<evidence type="ECO:0000313" key="5">
    <source>
        <dbReference type="EMBL" id="MBA4501672.1"/>
    </source>
</evidence>
<accession>A0A7W2ABN7</accession>
<proteinExistence type="inferred from homology"/>
<dbReference type="SUPFAM" id="SSF56801">
    <property type="entry name" value="Acetyl-CoA synthetase-like"/>
    <property type="match status" value="1"/>
</dbReference>
<comment type="caution">
    <text evidence="5">The sequence shown here is derived from an EMBL/GenBank/DDBJ whole genome shotgun (WGS) entry which is preliminary data.</text>
</comment>
<gene>
    <name evidence="5" type="ORF">H1S06_04770</name>
</gene>
<dbReference type="InterPro" id="IPR045851">
    <property type="entry name" value="AMP-bd_C_sf"/>
</dbReference>
<protein>
    <submittedName>
        <fullName evidence="5">AMP-binding protein</fullName>
    </submittedName>
</protein>
<dbReference type="PROSITE" id="PS00455">
    <property type="entry name" value="AMP_BINDING"/>
    <property type="match status" value="1"/>
</dbReference>
<dbReference type="AlphaFoldDB" id="A0A7W2ABN7"/>
<dbReference type="FunFam" id="3.30.300.30:FF:000008">
    <property type="entry name" value="2,3-dihydroxybenzoate-AMP ligase"/>
    <property type="match status" value="1"/>
</dbReference>
<dbReference type="PANTHER" id="PTHR43201">
    <property type="entry name" value="ACYL-COA SYNTHETASE"/>
    <property type="match status" value="1"/>
</dbReference>
<dbReference type="PANTHER" id="PTHR43201:SF5">
    <property type="entry name" value="MEDIUM-CHAIN ACYL-COA LIGASE ACSF2, MITOCHONDRIAL"/>
    <property type="match status" value="1"/>
</dbReference>
<keyword evidence="6" id="KW-1185">Reference proteome</keyword>
<comment type="similarity">
    <text evidence="1">Belongs to the ATP-dependent AMP-binding enzyme family.</text>
</comment>
<feature type="domain" description="AMP-binding enzyme C-terminal" evidence="4">
    <location>
        <begin position="419"/>
        <end position="492"/>
    </location>
</feature>
<name>A0A7W2ABN7_9GAMM</name>
<evidence type="ECO:0000259" key="3">
    <source>
        <dbReference type="Pfam" id="PF00501"/>
    </source>
</evidence>
<dbReference type="RefSeq" id="WP_181737758.1">
    <property type="nucleotide sequence ID" value="NZ_JACEMT010000038.1"/>
</dbReference>
<dbReference type="Gene3D" id="3.40.50.12780">
    <property type="entry name" value="N-terminal domain of ligase-like"/>
    <property type="match status" value="1"/>
</dbReference>
<evidence type="ECO:0000256" key="1">
    <source>
        <dbReference type="ARBA" id="ARBA00006432"/>
    </source>
</evidence>
<dbReference type="InterPro" id="IPR020845">
    <property type="entry name" value="AMP-binding_CS"/>
</dbReference>
<feature type="domain" description="AMP-dependent synthetase/ligase" evidence="3">
    <location>
        <begin position="9"/>
        <end position="369"/>
    </location>
</feature>